<dbReference type="PROSITE" id="PS51366">
    <property type="entry name" value="MI"/>
    <property type="match status" value="1"/>
</dbReference>
<dbReference type="Gene3D" id="1.25.40.180">
    <property type="match status" value="1"/>
</dbReference>
<dbReference type="Pfam" id="PF04770">
    <property type="entry name" value="ZF-HD_dimer"/>
    <property type="match status" value="1"/>
</dbReference>
<name>A0A022QDF4_ERYGU</name>
<dbReference type="Pfam" id="PF02847">
    <property type="entry name" value="MA3"/>
    <property type="match status" value="1"/>
</dbReference>
<dbReference type="InterPro" id="IPR003891">
    <property type="entry name" value="Initiation_fac_eIF4g_MI"/>
</dbReference>
<sequence>EYKESTSSPSKCEICGCHRNFHRKVEVAAAEEIQPNPKKDELMKGKITSLLDEFFTNRVLEETLQRVVELNSPEYHPEFVREGLYVALKKGPPCHNQFSLLMEHLFDCNVLNAEDIGSGCLVYATTLCGLSIDTPDMFGEIIGNLVMAEAMGFKVFNEILEKVEDKYYKRPLFIAAMKIVDTRVMAEAFLHCFRDAFTNSSSSPLASN</sequence>
<keyword evidence="4" id="KW-1185">Reference proteome</keyword>
<evidence type="ECO:0000313" key="3">
    <source>
        <dbReference type="EMBL" id="EYU25308.1"/>
    </source>
</evidence>
<dbReference type="PANTHER" id="PTHR23253:SF53">
    <property type="entry name" value="EUKARYOTIC TRANSLATION INITIATION FACTOR ISOFORM 4G-1"/>
    <property type="match status" value="1"/>
</dbReference>
<dbReference type="GO" id="GO:0006417">
    <property type="term" value="P:regulation of translation"/>
    <property type="evidence" value="ECO:0007669"/>
    <property type="project" value="UniProtKB-KW"/>
</dbReference>
<protein>
    <recommendedName>
        <fullName evidence="2">MI domain-containing protein</fullName>
    </recommendedName>
</protein>
<gene>
    <name evidence="3" type="ORF">MIMGU_mgv1a018093mg</name>
</gene>
<evidence type="ECO:0000256" key="1">
    <source>
        <dbReference type="ARBA" id="ARBA00022845"/>
    </source>
</evidence>
<reference evidence="3 4" key="1">
    <citation type="journal article" date="2013" name="Proc. Natl. Acad. Sci. U.S.A.">
        <title>Fine-scale variation in meiotic recombination in Mimulus inferred from population shotgun sequencing.</title>
        <authorList>
            <person name="Hellsten U."/>
            <person name="Wright K.M."/>
            <person name="Jenkins J."/>
            <person name="Shu S."/>
            <person name="Yuan Y."/>
            <person name="Wessler S.R."/>
            <person name="Schmutz J."/>
            <person name="Willis J.H."/>
            <person name="Rokhsar D.S."/>
        </authorList>
    </citation>
    <scope>NUCLEOTIDE SEQUENCE [LARGE SCALE GENOMIC DNA]</scope>
    <source>
        <strain evidence="4">cv. DUN x IM62</strain>
    </source>
</reference>
<dbReference type="SUPFAM" id="SSF48371">
    <property type="entry name" value="ARM repeat"/>
    <property type="match status" value="1"/>
</dbReference>
<keyword evidence="1" id="KW-0810">Translation regulation</keyword>
<dbReference type="AlphaFoldDB" id="A0A022QDF4"/>
<evidence type="ECO:0000259" key="2">
    <source>
        <dbReference type="PROSITE" id="PS51366"/>
    </source>
</evidence>
<dbReference type="STRING" id="4155.A0A022QDF4"/>
<dbReference type="InterPro" id="IPR016024">
    <property type="entry name" value="ARM-type_fold"/>
</dbReference>
<organism evidence="3 4">
    <name type="scientific">Erythranthe guttata</name>
    <name type="common">Yellow monkey flower</name>
    <name type="synonym">Mimulus guttatus</name>
    <dbReference type="NCBI Taxonomy" id="4155"/>
    <lineage>
        <taxon>Eukaryota</taxon>
        <taxon>Viridiplantae</taxon>
        <taxon>Streptophyta</taxon>
        <taxon>Embryophyta</taxon>
        <taxon>Tracheophyta</taxon>
        <taxon>Spermatophyta</taxon>
        <taxon>Magnoliopsida</taxon>
        <taxon>eudicotyledons</taxon>
        <taxon>Gunneridae</taxon>
        <taxon>Pentapetalae</taxon>
        <taxon>asterids</taxon>
        <taxon>lamiids</taxon>
        <taxon>Lamiales</taxon>
        <taxon>Phrymaceae</taxon>
        <taxon>Erythranthe</taxon>
    </lineage>
</organism>
<dbReference type="InterPro" id="IPR006456">
    <property type="entry name" value="ZF_HD_homeobox_Cys/His_dimer"/>
</dbReference>
<proteinExistence type="predicted"/>
<dbReference type="eggNOG" id="KOG0401">
    <property type="taxonomic scope" value="Eukaryota"/>
</dbReference>
<dbReference type="SMART" id="SM00544">
    <property type="entry name" value="MA3"/>
    <property type="match status" value="1"/>
</dbReference>
<feature type="domain" description="MI" evidence="2">
    <location>
        <begin position="42"/>
        <end position="161"/>
    </location>
</feature>
<accession>A0A022QDF4</accession>
<dbReference type="EMBL" id="KI632003">
    <property type="protein sequence ID" value="EYU25308.1"/>
    <property type="molecule type" value="Genomic_DNA"/>
</dbReference>
<feature type="non-terminal residue" evidence="3">
    <location>
        <position position="1"/>
    </location>
</feature>
<evidence type="ECO:0000313" key="4">
    <source>
        <dbReference type="Proteomes" id="UP000030748"/>
    </source>
</evidence>
<dbReference type="Proteomes" id="UP000030748">
    <property type="component" value="Unassembled WGS sequence"/>
</dbReference>
<dbReference type="PANTHER" id="PTHR23253">
    <property type="entry name" value="EUKARYOTIC TRANSLATION INITIATION FACTOR 4 GAMMA"/>
    <property type="match status" value="1"/>
</dbReference>